<proteinExistence type="predicted"/>
<evidence type="ECO:0000313" key="1">
    <source>
        <dbReference type="EMBL" id="JAH07337.1"/>
    </source>
</evidence>
<reference evidence="1" key="1">
    <citation type="submission" date="2014-11" db="EMBL/GenBank/DDBJ databases">
        <authorList>
            <person name="Amaro Gonzalez C."/>
        </authorList>
    </citation>
    <scope>NUCLEOTIDE SEQUENCE</scope>
</reference>
<accession>A0A0E9PSV1</accession>
<dbReference type="EMBL" id="GBXM01101240">
    <property type="protein sequence ID" value="JAH07337.1"/>
    <property type="molecule type" value="Transcribed_RNA"/>
</dbReference>
<organism evidence="1">
    <name type="scientific">Anguilla anguilla</name>
    <name type="common">European freshwater eel</name>
    <name type="synonym">Muraena anguilla</name>
    <dbReference type="NCBI Taxonomy" id="7936"/>
    <lineage>
        <taxon>Eukaryota</taxon>
        <taxon>Metazoa</taxon>
        <taxon>Chordata</taxon>
        <taxon>Craniata</taxon>
        <taxon>Vertebrata</taxon>
        <taxon>Euteleostomi</taxon>
        <taxon>Actinopterygii</taxon>
        <taxon>Neopterygii</taxon>
        <taxon>Teleostei</taxon>
        <taxon>Anguilliformes</taxon>
        <taxon>Anguillidae</taxon>
        <taxon>Anguilla</taxon>
    </lineage>
</organism>
<sequence length="33" mass="3701">MNISMHCIFKSKMTFSTLIHCDISVKGTSICHS</sequence>
<dbReference type="AlphaFoldDB" id="A0A0E9PSV1"/>
<protein>
    <submittedName>
        <fullName evidence="1">Uncharacterized protein</fullName>
    </submittedName>
</protein>
<reference evidence="1" key="2">
    <citation type="journal article" date="2015" name="Fish Shellfish Immunol.">
        <title>Early steps in the European eel (Anguilla anguilla)-Vibrio vulnificus interaction in the gills: Role of the RtxA13 toxin.</title>
        <authorList>
            <person name="Callol A."/>
            <person name="Pajuelo D."/>
            <person name="Ebbesson L."/>
            <person name="Teles M."/>
            <person name="MacKenzie S."/>
            <person name="Amaro C."/>
        </authorList>
    </citation>
    <scope>NUCLEOTIDE SEQUENCE</scope>
</reference>
<name>A0A0E9PSV1_ANGAN</name>